<keyword evidence="3" id="KW-1185">Reference proteome</keyword>
<sequence>MGARKKNKRKTGQKNTTNKNCLSSFPAFQLSSFPAFQLSSLIRTDSSSNSKLRELDTDVVKN</sequence>
<feature type="compositionally biased region" description="Basic residues" evidence="1">
    <location>
        <begin position="1"/>
        <end position="12"/>
    </location>
</feature>
<evidence type="ECO:0000313" key="2">
    <source>
        <dbReference type="EMBL" id="KEQ16558.1"/>
    </source>
</evidence>
<reference evidence="2 3" key="1">
    <citation type="submission" date="2014-06" db="EMBL/GenBank/DDBJ databases">
        <title>Whole Genome Sequences of Three Symbiotic Endozoicomonas Bacteria.</title>
        <authorList>
            <person name="Neave M.J."/>
            <person name="Apprill A."/>
            <person name="Voolstra C.R."/>
        </authorList>
    </citation>
    <scope>NUCLEOTIDE SEQUENCE [LARGE SCALE GENOMIC DNA]</scope>
    <source>
        <strain evidence="2 3">DSM 25634</strain>
    </source>
</reference>
<evidence type="ECO:0000256" key="1">
    <source>
        <dbReference type="SAM" id="MobiDB-lite"/>
    </source>
</evidence>
<organism evidence="2 3">
    <name type="scientific">Endozoicomonas numazuensis</name>
    <dbReference type="NCBI Taxonomy" id="1137799"/>
    <lineage>
        <taxon>Bacteria</taxon>
        <taxon>Pseudomonadati</taxon>
        <taxon>Pseudomonadota</taxon>
        <taxon>Gammaproteobacteria</taxon>
        <taxon>Oceanospirillales</taxon>
        <taxon>Endozoicomonadaceae</taxon>
        <taxon>Endozoicomonas</taxon>
    </lineage>
</organism>
<name>A0A081NDN5_9GAMM</name>
<evidence type="ECO:0000313" key="3">
    <source>
        <dbReference type="Proteomes" id="UP000028073"/>
    </source>
</evidence>
<dbReference type="Proteomes" id="UP000028073">
    <property type="component" value="Unassembled WGS sequence"/>
</dbReference>
<feature type="region of interest" description="Disordered" evidence="1">
    <location>
        <begin position="1"/>
        <end position="21"/>
    </location>
</feature>
<dbReference type="EMBL" id="JOKH01000005">
    <property type="protein sequence ID" value="KEQ16558.1"/>
    <property type="molecule type" value="Genomic_DNA"/>
</dbReference>
<comment type="caution">
    <text evidence="2">The sequence shown here is derived from an EMBL/GenBank/DDBJ whole genome shotgun (WGS) entry which is preliminary data.</text>
</comment>
<proteinExistence type="predicted"/>
<dbReference type="AlphaFoldDB" id="A0A081NDN5"/>
<protein>
    <submittedName>
        <fullName evidence="2">Uncharacterized protein</fullName>
    </submittedName>
</protein>
<gene>
    <name evidence="2" type="ORF">GZ78_22230</name>
</gene>
<accession>A0A081NDN5</accession>